<dbReference type="Pfam" id="PF13508">
    <property type="entry name" value="Acetyltransf_7"/>
    <property type="match status" value="1"/>
</dbReference>
<protein>
    <submittedName>
        <fullName evidence="4">GNAT family N-acetyltransferase</fullName>
    </submittedName>
</protein>
<dbReference type="RefSeq" id="WP_211543577.1">
    <property type="nucleotide sequence ID" value="NZ_JAGTUK010000003.1"/>
</dbReference>
<dbReference type="SUPFAM" id="SSF55729">
    <property type="entry name" value="Acyl-CoA N-acyltransferases (Nat)"/>
    <property type="match status" value="1"/>
</dbReference>
<evidence type="ECO:0000313" key="5">
    <source>
        <dbReference type="Proteomes" id="UP000678243"/>
    </source>
</evidence>
<sequence length="177" mass="19542">MIVHIREATARDLASLTAIELAADRLFIERFAAHDWPTPATESERNAHPGFILVAEVSRMPPANPGAGARSQTAGFAHVLDLDGDGHLEQLSVHPDLGRRGIGRRLLEAAVTESAQRSHRRITLRTYADVPWNAPFYAASGFVVSTPDTPFLESLVQVEQDLGLDRYGQRVQMTKRH</sequence>
<comment type="caution">
    <text evidence="4">The sequence shown here is derived from an EMBL/GenBank/DDBJ whole genome shotgun (WGS) entry which is preliminary data.</text>
</comment>
<gene>
    <name evidence="4" type="ORF">KE274_10620</name>
</gene>
<dbReference type="PANTHER" id="PTHR43800">
    <property type="entry name" value="PEPTIDYL-LYSINE N-ACETYLTRANSFERASE YJAB"/>
    <property type="match status" value="1"/>
</dbReference>
<dbReference type="PROSITE" id="PS51186">
    <property type="entry name" value="GNAT"/>
    <property type="match status" value="1"/>
</dbReference>
<dbReference type="Proteomes" id="UP000678243">
    <property type="component" value="Unassembled WGS sequence"/>
</dbReference>
<evidence type="ECO:0000259" key="3">
    <source>
        <dbReference type="PROSITE" id="PS51186"/>
    </source>
</evidence>
<dbReference type="Gene3D" id="3.40.630.30">
    <property type="match status" value="1"/>
</dbReference>
<proteinExistence type="predicted"/>
<feature type="domain" description="N-acetyltransferase" evidence="3">
    <location>
        <begin position="3"/>
        <end position="163"/>
    </location>
</feature>
<organism evidence="4 5">
    <name type="scientific">Microbacterium paraoxydans</name>
    <dbReference type="NCBI Taxonomy" id="199592"/>
    <lineage>
        <taxon>Bacteria</taxon>
        <taxon>Bacillati</taxon>
        <taxon>Actinomycetota</taxon>
        <taxon>Actinomycetes</taxon>
        <taxon>Micrococcales</taxon>
        <taxon>Microbacteriaceae</taxon>
        <taxon>Microbacterium</taxon>
    </lineage>
</organism>
<evidence type="ECO:0000256" key="1">
    <source>
        <dbReference type="ARBA" id="ARBA00022679"/>
    </source>
</evidence>
<name>A0ABS5INM6_9MICO</name>
<evidence type="ECO:0000313" key="4">
    <source>
        <dbReference type="EMBL" id="MBS0024563.1"/>
    </source>
</evidence>
<reference evidence="4 5" key="1">
    <citation type="submission" date="2021-04" db="EMBL/GenBank/DDBJ databases">
        <title>Whole genome analysis of root endophytic bacterium Microbacterium paraoxydans ku-mp colonizing RP-bio226 rice variety.</title>
        <authorList>
            <person name="Ulaganathan K."/>
            <person name="Latha B."/>
        </authorList>
    </citation>
    <scope>NUCLEOTIDE SEQUENCE [LARGE SCALE GENOMIC DNA]</scope>
    <source>
        <strain evidence="5">ku-mp</strain>
    </source>
</reference>
<keyword evidence="1" id="KW-0808">Transferase</keyword>
<dbReference type="EMBL" id="JAGTUK010000003">
    <property type="protein sequence ID" value="MBS0024563.1"/>
    <property type="molecule type" value="Genomic_DNA"/>
</dbReference>
<keyword evidence="5" id="KW-1185">Reference proteome</keyword>
<dbReference type="CDD" id="cd04301">
    <property type="entry name" value="NAT_SF"/>
    <property type="match status" value="1"/>
</dbReference>
<dbReference type="PANTHER" id="PTHR43800:SF1">
    <property type="entry name" value="PEPTIDYL-LYSINE N-ACETYLTRANSFERASE YJAB"/>
    <property type="match status" value="1"/>
</dbReference>
<keyword evidence="2" id="KW-0012">Acyltransferase</keyword>
<accession>A0ABS5INM6</accession>
<dbReference type="InterPro" id="IPR000182">
    <property type="entry name" value="GNAT_dom"/>
</dbReference>
<evidence type="ECO:0000256" key="2">
    <source>
        <dbReference type="ARBA" id="ARBA00023315"/>
    </source>
</evidence>
<dbReference type="InterPro" id="IPR016181">
    <property type="entry name" value="Acyl_CoA_acyltransferase"/>
</dbReference>